<evidence type="ECO:0000256" key="3">
    <source>
        <dbReference type="ARBA" id="ARBA00007106"/>
    </source>
</evidence>
<comment type="catalytic activity">
    <reaction evidence="1 9">
        <text>(2S)-2-acetolactate + H(+) = (R)-acetoin + CO2</text>
        <dbReference type="Rhea" id="RHEA:21580"/>
        <dbReference type="ChEBI" id="CHEBI:15378"/>
        <dbReference type="ChEBI" id="CHEBI:15686"/>
        <dbReference type="ChEBI" id="CHEBI:16526"/>
        <dbReference type="ChEBI" id="CHEBI:58476"/>
        <dbReference type="EC" id="4.1.1.5"/>
    </reaction>
</comment>
<dbReference type="SUPFAM" id="SSF117856">
    <property type="entry name" value="AF0104/ALDC/Ptd012-like"/>
    <property type="match status" value="1"/>
</dbReference>
<dbReference type="STRING" id="1122133.SAMN02745157_0911"/>
<dbReference type="Pfam" id="PF03306">
    <property type="entry name" value="AAL_decarboxy"/>
    <property type="match status" value="1"/>
</dbReference>
<keyword evidence="11" id="KW-1185">Reference proteome</keyword>
<evidence type="ECO:0000256" key="9">
    <source>
        <dbReference type="PIRNR" id="PIRNR001332"/>
    </source>
</evidence>
<evidence type="ECO:0000256" key="2">
    <source>
        <dbReference type="ARBA" id="ARBA00005170"/>
    </source>
</evidence>
<dbReference type="PIRSF" id="PIRSF001332">
    <property type="entry name" value="Acetolac_decarb"/>
    <property type="match status" value="1"/>
</dbReference>
<dbReference type="GO" id="GO:0047605">
    <property type="term" value="F:acetolactate decarboxylase activity"/>
    <property type="evidence" value="ECO:0007669"/>
    <property type="project" value="UniProtKB-UniRule"/>
</dbReference>
<dbReference type="CDD" id="cd17299">
    <property type="entry name" value="acetolactate_decarboxylase"/>
    <property type="match status" value="1"/>
</dbReference>
<dbReference type="GO" id="GO:0045151">
    <property type="term" value="P:acetoin biosynthetic process"/>
    <property type="evidence" value="ECO:0007669"/>
    <property type="project" value="UniProtKB-UniRule"/>
</dbReference>
<dbReference type="RefSeq" id="WP_210187017.1">
    <property type="nucleotide sequence ID" value="NZ_FQUP01000001.1"/>
</dbReference>
<evidence type="ECO:0000256" key="6">
    <source>
        <dbReference type="ARBA" id="ARBA00022793"/>
    </source>
</evidence>
<protein>
    <recommendedName>
        <fullName evidence="5 9">Alpha-acetolactate decarboxylase</fullName>
        <ecNumber evidence="4 9">4.1.1.5</ecNumber>
    </recommendedName>
</protein>
<dbReference type="AlphaFoldDB" id="A0A1M4W8M2"/>
<comment type="pathway">
    <text evidence="2 9">Polyol metabolism; (R,R)-butane-2,3-diol biosynthesis; (R,R)-butane-2,3-diol from pyruvate: step 2/3.</text>
</comment>
<keyword evidence="6 9" id="KW-0210">Decarboxylase</keyword>
<evidence type="ECO:0000256" key="4">
    <source>
        <dbReference type="ARBA" id="ARBA00013204"/>
    </source>
</evidence>
<evidence type="ECO:0000313" key="11">
    <source>
        <dbReference type="Proteomes" id="UP000184485"/>
    </source>
</evidence>
<keyword evidence="7 9" id="KW-0005">Acetoin biosynthesis</keyword>
<evidence type="ECO:0000256" key="5">
    <source>
        <dbReference type="ARBA" id="ARBA00020164"/>
    </source>
</evidence>
<gene>
    <name evidence="10" type="ORF">SAMN02745157_0911</name>
</gene>
<dbReference type="EMBL" id="FQUP01000001">
    <property type="protein sequence ID" value="SHE77520.1"/>
    <property type="molecule type" value="Genomic_DNA"/>
</dbReference>
<evidence type="ECO:0000256" key="1">
    <source>
        <dbReference type="ARBA" id="ARBA00001784"/>
    </source>
</evidence>
<dbReference type="NCBIfam" id="TIGR01252">
    <property type="entry name" value="acetolac_decarb"/>
    <property type="match status" value="1"/>
</dbReference>
<evidence type="ECO:0000256" key="8">
    <source>
        <dbReference type="ARBA" id="ARBA00023239"/>
    </source>
</evidence>
<organism evidence="10 11">
    <name type="scientific">Kaistia soli DSM 19436</name>
    <dbReference type="NCBI Taxonomy" id="1122133"/>
    <lineage>
        <taxon>Bacteria</taxon>
        <taxon>Pseudomonadati</taxon>
        <taxon>Pseudomonadota</taxon>
        <taxon>Alphaproteobacteria</taxon>
        <taxon>Hyphomicrobiales</taxon>
        <taxon>Kaistiaceae</taxon>
        <taxon>Kaistia</taxon>
    </lineage>
</organism>
<dbReference type="PANTHER" id="PTHR35524">
    <property type="entry name" value="ALPHA-ACETOLACTATE DECARBOXYLASE"/>
    <property type="match status" value="1"/>
</dbReference>
<dbReference type="CDD" id="cd21631">
    <property type="entry name" value="RHH_CopG_NikR-like"/>
    <property type="match status" value="1"/>
</dbReference>
<proteinExistence type="inferred from homology"/>
<dbReference type="UniPathway" id="UPA00626">
    <property type="reaction ID" value="UER00678"/>
</dbReference>
<evidence type="ECO:0000313" key="10">
    <source>
        <dbReference type="EMBL" id="SHE77520.1"/>
    </source>
</evidence>
<comment type="similarity">
    <text evidence="3 9">Belongs to the alpha-acetolactate decarboxylase family.</text>
</comment>
<keyword evidence="8 9" id="KW-0456">Lyase</keyword>
<name>A0A1M4W8M2_9HYPH</name>
<accession>A0A1M4W8M2</accession>
<reference evidence="10 11" key="1">
    <citation type="submission" date="2016-11" db="EMBL/GenBank/DDBJ databases">
        <authorList>
            <person name="Jaros S."/>
            <person name="Januszkiewicz K."/>
            <person name="Wedrychowicz H."/>
        </authorList>
    </citation>
    <scope>NUCLEOTIDE SEQUENCE [LARGE SCALE GENOMIC DNA]</scope>
    <source>
        <strain evidence="10 11">DSM 19436</strain>
    </source>
</reference>
<dbReference type="Gene3D" id="3.30.1330.80">
    <property type="entry name" value="Hypothetical protein, similar to alpha- acetolactate decarboxylase, domain 2"/>
    <property type="match status" value="2"/>
</dbReference>
<dbReference type="EC" id="4.1.1.5" evidence="4 9"/>
<sequence length="278" mass="29878">MNIKLPTSLRASVHAEMARSGRSLDAIVRDALASYFETSLHTVFQVSTSGALVAGVYDREASVETILDHGDFGLGTFTGLDGEMIILEGHAYHADVSGTVTEAPDDAGVPFAIVTRFTPEQETLITSIASFAELEALCDPFRASGNIFYALRLDGRFAAVKARAVSPPPPGTKLVDAVKTQHEFTLTDVDGTLVGIWSPEFSGPFSVAGYHFHFISRDRRQGGHVLDVHADHLRLQVEPLSNFHLALPETEAYLKAHISGDTAAALAFAEHDHQAPGA</sequence>
<dbReference type="InterPro" id="IPR005128">
    <property type="entry name" value="Acetolactate_a_deCO2ase"/>
</dbReference>
<evidence type="ECO:0000256" key="7">
    <source>
        <dbReference type="ARBA" id="ARBA00023061"/>
    </source>
</evidence>
<dbReference type="Proteomes" id="UP000184485">
    <property type="component" value="Unassembled WGS sequence"/>
</dbReference>
<dbReference type="PANTHER" id="PTHR35524:SF1">
    <property type="entry name" value="ALPHA-ACETOLACTATE DECARBOXYLASE"/>
    <property type="match status" value="1"/>
</dbReference>